<feature type="region of interest" description="Disordered" evidence="1">
    <location>
        <begin position="137"/>
        <end position="171"/>
    </location>
</feature>
<proteinExistence type="predicted"/>
<protein>
    <recommendedName>
        <fullName evidence="4">SMODS and SLOG-associating 2TM effector domain-containing protein</fullName>
    </recommendedName>
</protein>
<gene>
    <name evidence="2" type="ORF">P8A20_30325</name>
</gene>
<dbReference type="EMBL" id="CP120983">
    <property type="protein sequence ID" value="WLQ67601.1"/>
    <property type="molecule type" value="Genomic_DNA"/>
</dbReference>
<accession>A0ABY9JLP6</accession>
<evidence type="ECO:0000313" key="3">
    <source>
        <dbReference type="Proteomes" id="UP001224433"/>
    </source>
</evidence>
<dbReference type="RefSeq" id="WP_306104603.1">
    <property type="nucleotide sequence ID" value="NZ_CP120983.1"/>
</dbReference>
<dbReference type="Proteomes" id="UP001224433">
    <property type="component" value="Chromosome"/>
</dbReference>
<sequence length="171" mass="18150">MSADPMTALAMTGATTIVAAMATSAWQTTRDGTARLFNRGGRDLPALQAQLDGDADIVAEDDDTDGARQDLVGPWRRRLTALLREHPEVEAELRALVDEARRELAPAQQNWIQHITAHQGLAAGTLGDHSSVTIHYHSAAEHQPSASPPSPATPAPGRGAAPAPRAPHDPR</sequence>
<evidence type="ECO:0000313" key="2">
    <source>
        <dbReference type="EMBL" id="WLQ67601.1"/>
    </source>
</evidence>
<evidence type="ECO:0000256" key="1">
    <source>
        <dbReference type="SAM" id="MobiDB-lite"/>
    </source>
</evidence>
<name>A0ABY9JLP6_9ACTN</name>
<reference evidence="2 3" key="1">
    <citation type="submission" date="2023-03" db="EMBL/GenBank/DDBJ databases">
        <title>Isolation and description of six Streptomyces strains from soil environments, able to metabolize different microbial glucans.</title>
        <authorList>
            <person name="Widen T."/>
            <person name="Larsbrink J."/>
        </authorList>
    </citation>
    <scope>NUCLEOTIDE SEQUENCE [LARGE SCALE GENOMIC DNA]</scope>
    <source>
        <strain evidence="2 3">Alt3</strain>
    </source>
</reference>
<evidence type="ECO:0008006" key="4">
    <source>
        <dbReference type="Google" id="ProtNLM"/>
    </source>
</evidence>
<organism evidence="2 3">
    <name type="scientific">Streptomyces glycanivorans</name>
    <dbReference type="NCBI Taxonomy" id="3033808"/>
    <lineage>
        <taxon>Bacteria</taxon>
        <taxon>Bacillati</taxon>
        <taxon>Actinomycetota</taxon>
        <taxon>Actinomycetes</taxon>
        <taxon>Kitasatosporales</taxon>
        <taxon>Streptomycetaceae</taxon>
        <taxon>Streptomyces</taxon>
    </lineage>
</organism>
<keyword evidence="3" id="KW-1185">Reference proteome</keyword>